<evidence type="ECO:0000256" key="12">
    <source>
        <dbReference type="ARBA" id="ARBA00023242"/>
    </source>
</evidence>
<comment type="subcellular location">
    <subcellularLocation>
        <location evidence="3">Cytoplasm</location>
        <location evidence="3">Cytoskeleton</location>
        <location evidence="3">Cilium axoneme</location>
    </subcellularLocation>
    <subcellularLocation>
        <location evidence="1">Cytoplasm</location>
        <location evidence="1">Cytoskeleton</location>
        <location evidence="1">Cilium basal body</location>
    </subcellularLocation>
    <subcellularLocation>
        <location evidence="4">Cytoplasmic vesicle</location>
    </subcellularLocation>
    <subcellularLocation>
        <location evidence="5">Golgi apparatus</location>
        <location evidence="5">trans-Golgi network</location>
    </subcellularLocation>
    <subcellularLocation>
        <location evidence="2">Nucleus</location>
    </subcellularLocation>
</comment>
<evidence type="ECO:0000256" key="5">
    <source>
        <dbReference type="ARBA" id="ARBA00004601"/>
    </source>
</evidence>
<dbReference type="InterPro" id="IPR001680">
    <property type="entry name" value="WD40_rpt"/>
</dbReference>
<keyword evidence="9" id="KW-0677">Repeat</keyword>
<evidence type="ECO:0000256" key="3">
    <source>
        <dbReference type="ARBA" id="ARBA00004430"/>
    </source>
</evidence>
<evidence type="ECO:0000256" key="9">
    <source>
        <dbReference type="ARBA" id="ARBA00022737"/>
    </source>
</evidence>
<dbReference type="AlphaFoldDB" id="A0A7N6FBD6"/>
<dbReference type="InterPro" id="IPR036322">
    <property type="entry name" value="WD40_repeat_dom_sf"/>
</dbReference>
<reference evidence="19" key="1">
    <citation type="submission" date="2021-04" db="EMBL/GenBank/DDBJ databases">
        <authorList>
            <consortium name="Wellcome Sanger Institute Data Sharing"/>
        </authorList>
    </citation>
    <scope>NUCLEOTIDE SEQUENCE [LARGE SCALE GENOMIC DNA]</scope>
</reference>
<keyword evidence="8" id="KW-0853">WD repeat</keyword>
<keyword evidence="6" id="KW-0963">Cytoplasm</keyword>
<sequence>MIPYTVNIKLAARTLTGALNLQNKTAVDWGWQGLIAQGCHSSILIIDPKTAQTIQVLERHKTNVVKVKWSRENYYHNLSSPYCLRLASGDASGKIIVWDVVSGTAHCEIQEHSKPIQDLEWLWNQDASRDLLLAVHPPNYIVLWNGDTGTKLWKKSYAENILSFSFDPFDPSNMALLTSEGIVFITDFSHSKPPGSTGKKVYIASPHASPAHTKPAPAAAPVPTGAKKALNKVKVLITNEKPTAEAVTLNDCLQLSYLPSKRNHMLLLYPREILILDLELSQTVGVVAIERSGVPFIQVRALHTFTANSSVQELVYDLRSQCDAIRVTKTVRPYRMVICPVNENNAALMVSDGRVMLWELKAHTGRAAANPSSGLSPLYSPVSFCGAPLGPNQKRIQDLSLNSMIGQTLIAGEAPPPSSNQQEVQLKFLLTGLLSGLPLPPFAIRMCPPLTTKNINHYQPLLAVGTSNGSVLVYNLTSGLLHKELSVHSCEVRGIEWVSLTSFLSFATSAPNNMGLVRNELQHVDLPTGRCFAFRGERGNDEPPIEMIKVSHLKQYLVVVFRDKPLELWDIRTGTLLREMAKNFPTVTALEWSPSHNLKSLKKKQMAAREAMARQTVSDTEQSSVESSVISLLQDAESKSEISQAISAREHFVFTDTDGQVYHITVEGNTVKDGARIPPDGSMGSIACIAWKGDTLVLGDVDGNLNFWDLKARLSRGIPTHRGWVKKIRFAPGKGNQKLLVMYTDGAEVWDTKEVQMVSSMRIGRNVNYRILDIDWCTSDKVVLASDDGCIRVLEMAMKSASYRMDEQDLTDPVWCPYLLLPRAALTLKAFLLLQPWSGTFTMDITQVDMKSVLQDPELSLLQRCLLVSRLFGDESDLQFWTVASHYLQSFAQARQLSVSKSEEAHAQSEGTHSSPQNHLDICHDILCESSYFQKFQLDRVHLQEVKRSSYEHTKKCADQLLLLGQTDRAVQLLLETSADNTSYYCDSLKACLVTTITSSGPSQSTIKLVATNMIANGKLAEGVQLLCLIDKAADACRYLQTYGEWNRAAWLAKVRLNPAESSDVLKRWAEHLCSSQVNQKSKAILVLLSLGCKTYKSVRELNFLLNLFAHKLIEAAFLDYARLLRSLGLREGAALWASRAGSAGQQLMEDKQRKEESCCHPSETV</sequence>
<keyword evidence="13" id="KW-0966">Cell projection</keyword>
<dbReference type="Pfam" id="PF23753">
    <property type="entry name" value="TPR_WDR11"/>
    <property type="match status" value="1"/>
</dbReference>
<evidence type="ECO:0000256" key="7">
    <source>
        <dbReference type="ARBA" id="ARBA00022553"/>
    </source>
</evidence>
<evidence type="ECO:0000259" key="17">
    <source>
        <dbReference type="Pfam" id="PF23752"/>
    </source>
</evidence>
<feature type="domain" description="WDR11 first beta-propeller" evidence="16">
    <location>
        <begin position="22"/>
        <end position="299"/>
    </location>
</feature>
<evidence type="ECO:0000256" key="15">
    <source>
        <dbReference type="ARBA" id="ARBA00070583"/>
    </source>
</evidence>
<dbReference type="GO" id="GO:0005634">
    <property type="term" value="C:nucleus"/>
    <property type="evidence" value="ECO:0007669"/>
    <property type="project" value="UniProtKB-SubCell"/>
</dbReference>
<dbReference type="Gene3D" id="2.130.10.10">
    <property type="entry name" value="YVTN repeat-like/Quinoprotein amine dehydrogenase"/>
    <property type="match status" value="3"/>
</dbReference>
<evidence type="ECO:0000256" key="11">
    <source>
        <dbReference type="ARBA" id="ARBA00023212"/>
    </source>
</evidence>
<dbReference type="InterPro" id="IPR057852">
    <property type="entry name" value="Beta-prop_WDR11_1st"/>
</dbReference>
<dbReference type="InterPro" id="IPR039694">
    <property type="entry name" value="WDR11"/>
</dbReference>
<dbReference type="InterPro" id="IPR057853">
    <property type="entry name" value="Beta-prop_WDR11_2nd"/>
</dbReference>
<gene>
    <name evidence="19" type="primary">WDR11</name>
</gene>
<evidence type="ECO:0000256" key="14">
    <source>
        <dbReference type="ARBA" id="ARBA00023329"/>
    </source>
</evidence>
<dbReference type="Pfam" id="PF23751">
    <property type="entry name" value="Beta-prop_WDR11_1st"/>
    <property type="match status" value="1"/>
</dbReference>
<keyword evidence="14" id="KW-0968">Cytoplasmic vesicle</keyword>
<dbReference type="InterPro" id="IPR057854">
    <property type="entry name" value="TPR_WDR11"/>
</dbReference>
<dbReference type="PANTHER" id="PTHR14593">
    <property type="entry name" value="WD REPEAT-CONTAINING PROTEIN 11"/>
    <property type="match status" value="1"/>
</dbReference>
<evidence type="ECO:0000256" key="1">
    <source>
        <dbReference type="ARBA" id="ARBA00004120"/>
    </source>
</evidence>
<dbReference type="GO" id="GO:0048513">
    <property type="term" value="P:animal organ development"/>
    <property type="evidence" value="ECO:0007669"/>
    <property type="project" value="UniProtKB-ARBA"/>
</dbReference>
<dbReference type="InterPro" id="IPR011047">
    <property type="entry name" value="Quinoprotein_ADH-like_sf"/>
</dbReference>
<keyword evidence="11" id="KW-0206">Cytoskeleton</keyword>
<dbReference type="InterPro" id="IPR015943">
    <property type="entry name" value="WD40/YVTN_repeat-like_dom_sf"/>
</dbReference>
<dbReference type="GeneTree" id="ENSGT00390000004068"/>
<protein>
    <recommendedName>
        <fullName evidence="15">WD repeat-containing protein 11</fullName>
    </recommendedName>
</protein>
<dbReference type="SMART" id="SM00320">
    <property type="entry name" value="WD40"/>
    <property type="match status" value="6"/>
</dbReference>
<dbReference type="PANTHER" id="PTHR14593:SF5">
    <property type="entry name" value="WD REPEAT-CONTAINING PROTEIN 11"/>
    <property type="match status" value="1"/>
</dbReference>
<evidence type="ECO:0000256" key="6">
    <source>
        <dbReference type="ARBA" id="ARBA00022490"/>
    </source>
</evidence>
<keyword evidence="20" id="KW-1185">Reference proteome</keyword>
<keyword evidence="12" id="KW-0539">Nucleus</keyword>
<evidence type="ECO:0000256" key="4">
    <source>
        <dbReference type="ARBA" id="ARBA00004541"/>
    </source>
</evidence>
<evidence type="ECO:0000256" key="10">
    <source>
        <dbReference type="ARBA" id="ARBA00023034"/>
    </source>
</evidence>
<feature type="domain" description="WDR11 second beta-propeller" evidence="17">
    <location>
        <begin position="459"/>
        <end position="799"/>
    </location>
</feature>
<accession>A0A7N6FBD6</accession>
<dbReference type="SUPFAM" id="SSF50978">
    <property type="entry name" value="WD40 repeat-like"/>
    <property type="match status" value="1"/>
</dbReference>
<keyword evidence="7" id="KW-0597">Phosphoprotein</keyword>
<evidence type="ECO:0000256" key="13">
    <source>
        <dbReference type="ARBA" id="ARBA00023273"/>
    </source>
</evidence>
<dbReference type="Ensembl" id="ENSATET00000043772.2">
    <property type="protein sequence ID" value="ENSATEP00000048841.1"/>
    <property type="gene ID" value="ENSATEG00000013455.3"/>
</dbReference>
<dbReference type="FunFam" id="2.130.10.10:FF:000204">
    <property type="entry name" value="WD repeat domain 11"/>
    <property type="match status" value="1"/>
</dbReference>
<dbReference type="SUPFAM" id="SSF50998">
    <property type="entry name" value="Quinoprotein alcohol dehydrogenase-like"/>
    <property type="match status" value="1"/>
</dbReference>
<dbReference type="OrthoDB" id="1291858at2759"/>
<dbReference type="GO" id="GO:0005930">
    <property type="term" value="C:axoneme"/>
    <property type="evidence" value="ECO:0007669"/>
    <property type="project" value="UniProtKB-SubCell"/>
</dbReference>
<dbReference type="GO" id="GO:0060271">
    <property type="term" value="P:cilium assembly"/>
    <property type="evidence" value="ECO:0007669"/>
    <property type="project" value="UniProtKB-ARBA"/>
</dbReference>
<dbReference type="Pfam" id="PF23752">
    <property type="entry name" value="Beta-prop_WDR11_2nd"/>
    <property type="match status" value="1"/>
</dbReference>
<evidence type="ECO:0000259" key="16">
    <source>
        <dbReference type="Pfam" id="PF23751"/>
    </source>
</evidence>
<organism evidence="19 20">
    <name type="scientific">Anabas testudineus</name>
    <name type="common">Climbing perch</name>
    <name type="synonym">Anthias testudineus</name>
    <dbReference type="NCBI Taxonomy" id="64144"/>
    <lineage>
        <taxon>Eukaryota</taxon>
        <taxon>Metazoa</taxon>
        <taxon>Chordata</taxon>
        <taxon>Craniata</taxon>
        <taxon>Vertebrata</taxon>
        <taxon>Euteleostomi</taxon>
        <taxon>Actinopterygii</taxon>
        <taxon>Neopterygii</taxon>
        <taxon>Teleostei</taxon>
        <taxon>Neoteleostei</taxon>
        <taxon>Acanthomorphata</taxon>
        <taxon>Anabantaria</taxon>
        <taxon>Anabantiformes</taxon>
        <taxon>Anabantoidei</taxon>
        <taxon>Anabantidae</taxon>
        <taxon>Anabas</taxon>
    </lineage>
</organism>
<evidence type="ECO:0000256" key="8">
    <source>
        <dbReference type="ARBA" id="ARBA00022574"/>
    </source>
</evidence>
<reference evidence="19" key="2">
    <citation type="submission" date="2025-08" db="UniProtKB">
        <authorList>
            <consortium name="Ensembl"/>
        </authorList>
    </citation>
    <scope>IDENTIFICATION</scope>
</reference>
<evidence type="ECO:0000256" key="2">
    <source>
        <dbReference type="ARBA" id="ARBA00004123"/>
    </source>
</evidence>
<evidence type="ECO:0000313" key="20">
    <source>
        <dbReference type="Proteomes" id="UP000265040"/>
    </source>
</evidence>
<dbReference type="Proteomes" id="UP000265040">
    <property type="component" value="Chromosome 15"/>
</dbReference>
<dbReference type="FunFam" id="2.130.10.10:FF:000309">
    <property type="entry name" value="WD repeat domain 11"/>
    <property type="match status" value="1"/>
</dbReference>
<evidence type="ECO:0000313" key="19">
    <source>
        <dbReference type="Ensembl" id="ENSATEP00000048841.1"/>
    </source>
</evidence>
<name>A0A7N6FBD6_ANATE</name>
<keyword evidence="10" id="KW-0333">Golgi apparatus</keyword>
<dbReference type="FunFam" id="2.130.10.10:FF:000296">
    <property type="entry name" value="WD repeat domain 11"/>
    <property type="match status" value="1"/>
</dbReference>
<feature type="domain" description="WDR11 TPR" evidence="18">
    <location>
        <begin position="925"/>
        <end position="1081"/>
    </location>
</feature>
<proteinExistence type="predicted"/>
<evidence type="ECO:0000259" key="18">
    <source>
        <dbReference type="Pfam" id="PF23753"/>
    </source>
</evidence>
<reference evidence="19" key="3">
    <citation type="submission" date="2025-09" db="UniProtKB">
        <authorList>
            <consortium name="Ensembl"/>
        </authorList>
    </citation>
    <scope>IDENTIFICATION</scope>
</reference>
<dbReference type="GO" id="GO:0031410">
    <property type="term" value="C:cytoplasmic vesicle"/>
    <property type="evidence" value="ECO:0007669"/>
    <property type="project" value="UniProtKB-SubCell"/>
</dbReference>
<dbReference type="GO" id="GO:0005794">
    <property type="term" value="C:Golgi apparatus"/>
    <property type="evidence" value="ECO:0007669"/>
    <property type="project" value="UniProtKB-SubCell"/>
</dbReference>